<dbReference type="AlphaFoldDB" id="A2Q623"/>
<reference evidence="1" key="2">
    <citation type="submission" date="2007-03" db="EMBL/GenBank/DDBJ databases">
        <authorList>
            <consortium name="The International Medicago Genome Annotation Group"/>
        </authorList>
    </citation>
    <scope>NUCLEOTIDE SEQUENCE</scope>
</reference>
<accession>A2Q623</accession>
<name>A2Q623_MEDTR</name>
<sequence>MSSSRSIDQVPRKEICIGERSVKERDVEKSENMREREMAEDAADRCGFAEKREIEI</sequence>
<evidence type="ECO:0000313" key="1">
    <source>
        <dbReference type="EMBL" id="ABN09043.1"/>
    </source>
</evidence>
<proteinExistence type="predicted"/>
<dbReference type="EMBL" id="AC172742">
    <property type="protein sequence ID" value="ABN09043.1"/>
    <property type="molecule type" value="Genomic_DNA"/>
</dbReference>
<gene>
    <name evidence="1" type="ORF">MtrDRAFT_AC172742g30v1</name>
</gene>
<organism evidence="1">
    <name type="scientific">Medicago truncatula</name>
    <name type="common">Barrel medic</name>
    <name type="synonym">Medicago tribuloides</name>
    <dbReference type="NCBI Taxonomy" id="3880"/>
    <lineage>
        <taxon>Eukaryota</taxon>
        <taxon>Viridiplantae</taxon>
        <taxon>Streptophyta</taxon>
        <taxon>Embryophyta</taxon>
        <taxon>Tracheophyta</taxon>
        <taxon>Spermatophyta</taxon>
        <taxon>Magnoliopsida</taxon>
        <taxon>eudicotyledons</taxon>
        <taxon>Gunneridae</taxon>
        <taxon>Pentapetalae</taxon>
        <taxon>rosids</taxon>
        <taxon>fabids</taxon>
        <taxon>Fabales</taxon>
        <taxon>Fabaceae</taxon>
        <taxon>Papilionoideae</taxon>
        <taxon>50 kb inversion clade</taxon>
        <taxon>NPAAA clade</taxon>
        <taxon>Hologalegina</taxon>
        <taxon>IRL clade</taxon>
        <taxon>Trifolieae</taxon>
        <taxon>Medicago</taxon>
    </lineage>
</organism>
<protein>
    <submittedName>
        <fullName evidence="1">Uncharacterized protein</fullName>
    </submittedName>
</protein>
<reference evidence="1" key="1">
    <citation type="submission" date="2006-02" db="EMBL/GenBank/DDBJ databases">
        <authorList>
            <person name="Town C.D."/>
        </authorList>
    </citation>
    <scope>NUCLEOTIDE SEQUENCE</scope>
</reference>